<evidence type="ECO:0000313" key="7">
    <source>
        <dbReference type="Proteomes" id="UP000465361"/>
    </source>
</evidence>
<keyword evidence="3" id="KW-0175">Coiled coil</keyword>
<evidence type="ECO:0000256" key="3">
    <source>
        <dbReference type="SAM" id="Coils"/>
    </source>
</evidence>
<evidence type="ECO:0000313" key="6">
    <source>
        <dbReference type="EMBL" id="GFG75222.1"/>
    </source>
</evidence>
<keyword evidence="2 5" id="KW-0472">Membrane</keyword>
<organism evidence="6 7">
    <name type="scientific">Mycobacterium botniense</name>
    <dbReference type="NCBI Taxonomy" id="84962"/>
    <lineage>
        <taxon>Bacteria</taxon>
        <taxon>Bacillati</taxon>
        <taxon>Actinomycetota</taxon>
        <taxon>Actinomycetes</taxon>
        <taxon>Mycobacteriales</taxon>
        <taxon>Mycobacteriaceae</taxon>
        <taxon>Mycobacterium</taxon>
    </lineage>
</organism>
<keyword evidence="5" id="KW-1133">Transmembrane helix</keyword>
<dbReference type="GO" id="GO:0016020">
    <property type="term" value="C:membrane"/>
    <property type="evidence" value="ECO:0007669"/>
    <property type="project" value="UniProtKB-SubCell"/>
</dbReference>
<reference evidence="6 7" key="1">
    <citation type="journal article" date="2019" name="Emerg. Microbes Infect.">
        <title>Comprehensive subspecies identification of 175 nontuberculous mycobacteria species based on 7547 genomic profiles.</title>
        <authorList>
            <person name="Matsumoto Y."/>
            <person name="Kinjo T."/>
            <person name="Motooka D."/>
            <person name="Nabeya D."/>
            <person name="Jung N."/>
            <person name="Uechi K."/>
            <person name="Horii T."/>
            <person name="Iida T."/>
            <person name="Fujita J."/>
            <person name="Nakamura S."/>
        </authorList>
    </citation>
    <scope>NUCLEOTIDE SEQUENCE [LARGE SCALE GENOMIC DNA]</scope>
    <source>
        <strain evidence="6 7">JCM 17322</strain>
    </source>
</reference>
<dbReference type="PANTHER" id="PTHR37042">
    <property type="entry name" value="OUTER MEMBRANE PROTEIN RV1973"/>
    <property type="match status" value="1"/>
</dbReference>
<name>A0A7I9XZH5_9MYCO</name>
<feature type="transmembrane region" description="Helical" evidence="5">
    <location>
        <begin position="124"/>
        <end position="146"/>
    </location>
</feature>
<evidence type="ECO:0000256" key="2">
    <source>
        <dbReference type="ARBA" id="ARBA00023136"/>
    </source>
</evidence>
<keyword evidence="5" id="KW-0812">Transmembrane</keyword>
<evidence type="ECO:0000256" key="1">
    <source>
        <dbReference type="ARBA" id="ARBA00004370"/>
    </source>
</evidence>
<sequence length="279" mass="29966">MAERDERPADSARARAEALALAELAEAEAAEAEAVAAAARARARALRLRREAEAQAAVEKSNATAVENPAQTGDVTAATEPSESDDVTKAAHIEDSAEIEAGAAPSALERSGWRRWLPRPSVSALAKTATLIAILGFLAVSGYMLWYHNDTIERQQRTAAFAAAARQGVINLTSFDFKHAKQDVQRVLDSSTGEFKDDFQQRANDFTTVVEQSKVVTEGKVNSAAVESMGKDSAVVLVSATSHVTNVTGAKEEPREWRLRVTVADEGGQMKMSKVEFVP</sequence>
<proteinExistence type="predicted"/>
<comment type="caution">
    <text evidence="6">The sequence shown here is derived from an EMBL/GenBank/DDBJ whole genome shotgun (WGS) entry which is preliminary data.</text>
</comment>
<accession>A0A7I9XZH5</accession>
<protein>
    <recommendedName>
        <fullName evidence="8">Mce associated membrane protein</fullName>
    </recommendedName>
</protein>
<dbReference type="AlphaFoldDB" id="A0A7I9XZH5"/>
<feature type="coiled-coil region" evidence="3">
    <location>
        <begin position="13"/>
        <end position="49"/>
    </location>
</feature>
<feature type="region of interest" description="Disordered" evidence="4">
    <location>
        <begin position="57"/>
        <end position="86"/>
    </location>
</feature>
<comment type="subcellular location">
    <subcellularLocation>
        <location evidence="1">Membrane</location>
    </subcellularLocation>
</comment>
<dbReference type="PANTHER" id="PTHR37042:SF4">
    <property type="entry name" value="OUTER MEMBRANE PROTEIN RV1973"/>
    <property type="match status" value="1"/>
</dbReference>
<dbReference type="EMBL" id="BLKW01000004">
    <property type="protein sequence ID" value="GFG75222.1"/>
    <property type="molecule type" value="Genomic_DNA"/>
</dbReference>
<keyword evidence="7" id="KW-1185">Reference proteome</keyword>
<feature type="compositionally biased region" description="Polar residues" evidence="4">
    <location>
        <begin position="61"/>
        <end position="74"/>
    </location>
</feature>
<gene>
    <name evidence="6" type="ORF">MBOT_25870</name>
</gene>
<dbReference type="RefSeq" id="WP_163757807.1">
    <property type="nucleotide sequence ID" value="NZ_BLKW01000004.1"/>
</dbReference>
<evidence type="ECO:0000256" key="4">
    <source>
        <dbReference type="SAM" id="MobiDB-lite"/>
    </source>
</evidence>
<dbReference type="Proteomes" id="UP000465361">
    <property type="component" value="Unassembled WGS sequence"/>
</dbReference>
<evidence type="ECO:0008006" key="8">
    <source>
        <dbReference type="Google" id="ProtNLM"/>
    </source>
</evidence>
<evidence type="ECO:0000256" key="5">
    <source>
        <dbReference type="SAM" id="Phobius"/>
    </source>
</evidence>